<evidence type="ECO:0000256" key="2">
    <source>
        <dbReference type="PROSITE-ProRule" id="PRU00176"/>
    </source>
</evidence>
<dbReference type="InterPro" id="IPR012677">
    <property type="entry name" value="Nucleotide-bd_a/b_plait_sf"/>
</dbReference>
<keyword evidence="1 2" id="KW-0694">RNA-binding</keyword>
<sequence length="121" mass="13246">MAPQQNKRILYVGGLTEEVTEEILHAAFIPFGELVEVNIPKDHASKTSDGNRGFAFVEFELEPDADEARFNMDGAELFGRVLRVNVAKALTHKLGSSKPVWSADSWFQNLSEDGTAPAAPS</sequence>
<gene>
    <name evidence="4" type="ORF">SO694_00144015</name>
</gene>
<evidence type="ECO:0000256" key="1">
    <source>
        <dbReference type="ARBA" id="ARBA00022884"/>
    </source>
</evidence>
<dbReference type="CDD" id="cd12347">
    <property type="entry name" value="RRM_PPIE"/>
    <property type="match status" value="1"/>
</dbReference>
<proteinExistence type="predicted"/>
<dbReference type="InterPro" id="IPR000504">
    <property type="entry name" value="RRM_dom"/>
</dbReference>
<evidence type="ECO:0000313" key="5">
    <source>
        <dbReference type="Proteomes" id="UP001363151"/>
    </source>
</evidence>
<keyword evidence="5" id="KW-1185">Reference proteome</keyword>
<dbReference type="Gene3D" id="3.30.70.330">
    <property type="match status" value="1"/>
</dbReference>
<dbReference type="InterPro" id="IPR035979">
    <property type="entry name" value="RBD_domain_sf"/>
</dbReference>
<reference evidence="4 5" key="1">
    <citation type="submission" date="2024-03" db="EMBL/GenBank/DDBJ databases">
        <title>Aureococcus anophagefferens CCMP1851 and Kratosvirus quantuckense: Draft genome of a second virus-susceptible host strain in the model system.</title>
        <authorList>
            <person name="Chase E."/>
            <person name="Truchon A.R."/>
            <person name="Schepens W."/>
            <person name="Wilhelm S.W."/>
        </authorList>
    </citation>
    <scope>NUCLEOTIDE SEQUENCE [LARGE SCALE GENOMIC DNA]</scope>
    <source>
        <strain evidence="4 5">CCMP1851</strain>
    </source>
</reference>
<keyword evidence="4" id="KW-0413">Isomerase</keyword>
<dbReference type="Pfam" id="PF00076">
    <property type="entry name" value="RRM_1"/>
    <property type="match status" value="1"/>
</dbReference>
<accession>A0ABR1FPW9</accession>
<evidence type="ECO:0000313" key="4">
    <source>
        <dbReference type="EMBL" id="KAK7235216.1"/>
    </source>
</evidence>
<dbReference type="PANTHER" id="PTHR48037">
    <property type="entry name" value="ATPASE E1"/>
    <property type="match status" value="1"/>
</dbReference>
<dbReference type="InterPro" id="IPR034168">
    <property type="entry name" value="PPIE_RRM"/>
</dbReference>
<name>A0ABR1FPW9_AURAN</name>
<comment type="caution">
    <text evidence="4">The sequence shown here is derived from an EMBL/GenBank/DDBJ whole genome shotgun (WGS) entry which is preliminary data.</text>
</comment>
<dbReference type="PANTHER" id="PTHR48037:SF1">
    <property type="entry name" value="RRM DOMAIN-CONTAINING PROTEIN"/>
    <property type="match status" value="1"/>
</dbReference>
<dbReference type="GO" id="GO:0016853">
    <property type="term" value="F:isomerase activity"/>
    <property type="evidence" value="ECO:0007669"/>
    <property type="project" value="UniProtKB-KW"/>
</dbReference>
<feature type="domain" description="RRM" evidence="3">
    <location>
        <begin position="8"/>
        <end position="89"/>
    </location>
</feature>
<dbReference type="SMART" id="SM00360">
    <property type="entry name" value="RRM"/>
    <property type="match status" value="1"/>
</dbReference>
<dbReference type="PROSITE" id="PS50102">
    <property type="entry name" value="RRM"/>
    <property type="match status" value="1"/>
</dbReference>
<evidence type="ECO:0000259" key="3">
    <source>
        <dbReference type="PROSITE" id="PS50102"/>
    </source>
</evidence>
<dbReference type="SUPFAM" id="SSF54928">
    <property type="entry name" value="RNA-binding domain, RBD"/>
    <property type="match status" value="1"/>
</dbReference>
<protein>
    <submittedName>
        <fullName evidence="4">Peptidyl-prolyl cis-trans isomerase</fullName>
    </submittedName>
</protein>
<dbReference type="EMBL" id="JBBJCI010000294">
    <property type="protein sequence ID" value="KAK7235216.1"/>
    <property type="molecule type" value="Genomic_DNA"/>
</dbReference>
<dbReference type="Proteomes" id="UP001363151">
    <property type="component" value="Unassembled WGS sequence"/>
</dbReference>
<organism evidence="4 5">
    <name type="scientific">Aureococcus anophagefferens</name>
    <name type="common">Harmful bloom alga</name>
    <dbReference type="NCBI Taxonomy" id="44056"/>
    <lineage>
        <taxon>Eukaryota</taxon>
        <taxon>Sar</taxon>
        <taxon>Stramenopiles</taxon>
        <taxon>Ochrophyta</taxon>
        <taxon>Pelagophyceae</taxon>
        <taxon>Pelagomonadales</taxon>
        <taxon>Pelagomonadaceae</taxon>
        <taxon>Aureococcus</taxon>
    </lineage>
</organism>